<dbReference type="AlphaFoldDB" id="K9ZMM9"/>
<dbReference type="HOGENOM" id="CLU_2679585_0_0_3"/>
<proteinExistence type="predicted"/>
<dbReference type="EMBL" id="CP003659">
    <property type="protein sequence ID" value="AFZ59787.1"/>
    <property type="molecule type" value="Genomic_DNA"/>
</dbReference>
<organism evidence="1 2">
    <name type="scientific">Anabaena cylindrica (strain ATCC 27899 / PCC 7122)</name>
    <dbReference type="NCBI Taxonomy" id="272123"/>
    <lineage>
        <taxon>Bacteria</taxon>
        <taxon>Bacillati</taxon>
        <taxon>Cyanobacteriota</taxon>
        <taxon>Cyanophyceae</taxon>
        <taxon>Nostocales</taxon>
        <taxon>Nostocaceae</taxon>
        <taxon>Anabaena</taxon>
    </lineage>
</organism>
<name>K9ZMM9_ANACC</name>
<dbReference type="PATRIC" id="fig|272123.3.peg.4824"/>
<dbReference type="KEGG" id="acy:Anacy_4428"/>
<protein>
    <submittedName>
        <fullName evidence="1">Uncharacterized protein</fullName>
    </submittedName>
</protein>
<accession>K9ZMM9</accession>
<dbReference type="Proteomes" id="UP000010474">
    <property type="component" value="Chromosome"/>
</dbReference>
<reference evidence="2" key="1">
    <citation type="journal article" date="2013" name="Proc. Natl. Acad. Sci. U.S.A.">
        <title>Improving the coverage of the cyanobacterial phylum using diversity-driven genome sequencing.</title>
        <authorList>
            <person name="Shih P.M."/>
            <person name="Wu D."/>
            <person name="Latifi A."/>
            <person name="Axen S.D."/>
            <person name="Fewer D.P."/>
            <person name="Talla E."/>
            <person name="Calteau A."/>
            <person name="Cai F."/>
            <person name="Tandeau de Marsac N."/>
            <person name="Rippka R."/>
            <person name="Herdman M."/>
            <person name="Sivonen K."/>
            <person name="Coursin T."/>
            <person name="Laurent T."/>
            <person name="Goodwin L."/>
            <person name="Nolan M."/>
            <person name="Davenport K.W."/>
            <person name="Han C.S."/>
            <person name="Rubin E.M."/>
            <person name="Eisen J.A."/>
            <person name="Woyke T."/>
            <person name="Gugger M."/>
            <person name="Kerfeld C.A."/>
        </authorList>
    </citation>
    <scope>NUCLEOTIDE SEQUENCE [LARGE SCALE GENOMIC DNA]</scope>
    <source>
        <strain evidence="2">ATCC 27899 / PCC 7122</strain>
    </source>
</reference>
<evidence type="ECO:0000313" key="2">
    <source>
        <dbReference type="Proteomes" id="UP000010474"/>
    </source>
</evidence>
<sequence>MNRLQYMRVFEKFRVVILDTQVKVLLSKEDLGGYKVFNTLATTFQTSSNVHFVIFLYSHTIKLNIFPLKKGSKH</sequence>
<gene>
    <name evidence="1" type="ordered locus">Anacy_4428</name>
</gene>
<evidence type="ECO:0000313" key="1">
    <source>
        <dbReference type="EMBL" id="AFZ59787.1"/>
    </source>
</evidence>
<keyword evidence="2" id="KW-1185">Reference proteome</keyword>